<dbReference type="InterPro" id="IPR008271">
    <property type="entry name" value="Ser/Thr_kinase_AS"/>
</dbReference>
<dbReference type="Ensembl" id="ENSMMUT00000026294.4">
    <property type="protein sequence ID" value="ENSMMUP00000024614.4"/>
    <property type="gene ID" value="ENSMMUG00000018703.4"/>
</dbReference>
<dbReference type="FunCoup" id="F6YIP8">
    <property type="interactions" value="1708"/>
</dbReference>
<evidence type="ECO:0000256" key="8">
    <source>
        <dbReference type="ARBA" id="ARBA00022499"/>
    </source>
</evidence>
<evidence type="ECO:0000256" key="24">
    <source>
        <dbReference type="PROSITE-ProRule" id="PRU10141"/>
    </source>
</evidence>
<evidence type="ECO:0000313" key="28">
    <source>
        <dbReference type="Proteomes" id="UP000006718"/>
    </source>
</evidence>
<keyword evidence="18" id="KW-0832">Ubl conjugation</keyword>
<dbReference type="InterPro" id="IPR011029">
    <property type="entry name" value="DEATH-like_dom_sf"/>
</dbReference>
<keyword evidence="7" id="KW-0963">Cytoplasm</keyword>
<keyword evidence="14 24" id="KW-0547">Nucleotide-binding</keyword>
<evidence type="ECO:0000256" key="14">
    <source>
        <dbReference type="ARBA" id="ARBA00022741"/>
    </source>
</evidence>
<keyword evidence="20" id="KW-0539">Nucleus</keyword>
<proteinExistence type="inferred from homology"/>
<dbReference type="GO" id="GO:0005524">
    <property type="term" value="F:ATP binding"/>
    <property type="evidence" value="ECO:0007669"/>
    <property type="project" value="UniProtKB-UniRule"/>
</dbReference>
<dbReference type="SUPFAM" id="SSF47986">
    <property type="entry name" value="DEATH domain"/>
    <property type="match status" value="1"/>
</dbReference>
<dbReference type="OMA" id="MTQVYES"/>
<evidence type="ECO:0000256" key="21">
    <source>
        <dbReference type="ARBA" id="ARBA00047899"/>
    </source>
</evidence>
<evidence type="ECO:0000256" key="15">
    <source>
        <dbReference type="ARBA" id="ARBA00022777"/>
    </source>
</evidence>
<feature type="domain" description="Protein kinase" evidence="26">
    <location>
        <begin position="246"/>
        <end position="551"/>
    </location>
</feature>
<keyword evidence="15" id="KW-0418">Kinase</keyword>
<dbReference type="CDD" id="cd14159">
    <property type="entry name" value="STKc_IRAK1"/>
    <property type="match status" value="1"/>
</dbReference>
<dbReference type="SMR" id="F6YIP8"/>
<evidence type="ECO:0000259" key="26">
    <source>
        <dbReference type="PROSITE" id="PS50011"/>
    </source>
</evidence>
<dbReference type="GO" id="GO:0005654">
    <property type="term" value="C:nucleoplasm"/>
    <property type="evidence" value="ECO:0007669"/>
    <property type="project" value="Ensembl"/>
</dbReference>
<evidence type="ECO:0000313" key="29">
    <source>
        <dbReference type="VGNC" id="VGNC:73757"/>
    </source>
</evidence>
<dbReference type="GO" id="GO:0009986">
    <property type="term" value="C:cell surface"/>
    <property type="evidence" value="ECO:0007669"/>
    <property type="project" value="Ensembl"/>
</dbReference>
<evidence type="ECO:0000256" key="5">
    <source>
        <dbReference type="ARBA" id="ARBA00008718"/>
    </source>
</evidence>
<dbReference type="GO" id="GO:0004674">
    <property type="term" value="F:protein serine/threonine kinase activity"/>
    <property type="evidence" value="ECO:0007669"/>
    <property type="project" value="UniProtKB-KW"/>
</dbReference>
<evidence type="ECO:0000256" key="10">
    <source>
        <dbReference type="ARBA" id="ARBA00022553"/>
    </source>
</evidence>
<evidence type="ECO:0000256" key="20">
    <source>
        <dbReference type="ARBA" id="ARBA00023242"/>
    </source>
</evidence>
<evidence type="ECO:0000313" key="27">
    <source>
        <dbReference type="Ensembl" id="ENSMMUP00000024614.4"/>
    </source>
</evidence>
<evidence type="ECO:0000256" key="25">
    <source>
        <dbReference type="SAM" id="MobiDB-lite"/>
    </source>
</evidence>
<keyword evidence="13" id="KW-0808">Transferase</keyword>
<sequence>MAGGPGPGEPAAPGAQHFLYEVPPWVMCRFYKVMDALEPADWCQFAALIVRDQTELRLCERSGQRTASVLWPWINRNARVADLVHILTHLQLLRARDIITACERGTPGTPRPGGRRAPRGSPTRASTFLSFLDVPGHPPAPLPSPSTTAPRPSSIPAPAEAEAWSPRKLPSSASTLLSPAFPGSQTHSGPELGLVPSPASLRPPPPSPAPSSTKPGPESSVSLLQGAHPSPFCWPLCEISQGTHNFSEELKIGEGGFGCVYRAVMRNTVYAVKRLKEDADLEWTAVKQSFLTEVEQLSRFRHPNIVDFAGYCAQNGFYCLVYGFLPNGSLEDRLHCQTQACPPLSWPQRLDILLGTARAIQFLHQDSPSLIHGDIKSSNVLLDERLTPKLGDFGLARFSRFAGSSPSQSSTVARTRTVRGTLAYLPEEYIKTGRLAVDTDTFSFGVVVLETLAAQRAVKTHGARIKYLKDLVEEEAEEAGVALRSTQSTLAADSWAAPIAMQICKKHLDPRPGPCPPELGLGLGRLACCCLHRRAKRRPPMTQVYERLEKLQAVVAGVPGHLEAASCIPPSPQENSYVSSTGGAHSGAAPWQPLAAPSGASAQAAEQLQRGLNQPVESDESLGGLSAALRSWHLTPSCPLGPAPLGEASCPQGDTAGESSWGSGPGFRPTAVEGLVLGSSASSSSEPPQIIINPARQKMVQKLALYEDGALDSLQLLSSSSLPGN</sequence>
<evidence type="ECO:0000256" key="3">
    <source>
        <dbReference type="ARBA" id="ARBA00004496"/>
    </source>
</evidence>
<comment type="subcellular location">
    <subcellularLocation>
        <location evidence="3">Cytoplasm</location>
    </subcellularLocation>
    <subcellularLocation>
        <location evidence="4">Lipid droplet</location>
    </subcellularLocation>
    <subcellularLocation>
        <location evidence="2">Nucleus</location>
    </subcellularLocation>
</comment>
<feature type="region of interest" description="Disordered" evidence="25">
    <location>
        <begin position="103"/>
        <end position="222"/>
    </location>
</feature>
<dbReference type="GO" id="GO:1904996">
    <property type="term" value="P:positive regulation of leukocyte adhesion to vascular endothelial cell"/>
    <property type="evidence" value="ECO:0007669"/>
    <property type="project" value="Ensembl"/>
</dbReference>
<feature type="compositionally biased region" description="Low complexity" evidence="25">
    <location>
        <begin position="145"/>
        <end position="180"/>
    </location>
</feature>
<dbReference type="GO" id="GO:0042803">
    <property type="term" value="F:protein homodimerization activity"/>
    <property type="evidence" value="ECO:0007669"/>
    <property type="project" value="Ensembl"/>
</dbReference>
<protein>
    <recommendedName>
        <fullName evidence="23">Interleukin-1 receptor-associated kinase 1</fullName>
        <ecNumber evidence="6">2.7.11.1</ecNumber>
    </recommendedName>
</protein>
<keyword evidence="19" id="KW-0391">Immunity</keyword>
<name>F6YIP8_MACMU</name>
<dbReference type="GO" id="GO:0060337">
    <property type="term" value="P:type I interferon-mediated signaling pathway"/>
    <property type="evidence" value="ECO:0007669"/>
    <property type="project" value="Ensembl"/>
</dbReference>
<reference evidence="28" key="1">
    <citation type="journal article" date="2007" name="Science">
        <title>Evolutionary and biomedical insights from the rhesus macaque genome.</title>
        <authorList>
            <person name="Gibbs R.A."/>
            <person name="Rogers J."/>
            <person name="Katze M.G."/>
            <person name="Bumgarner R."/>
            <person name="Weinstock G.M."/>
            <person name="Mardis E.R."/>
            <person name="Remington K.A."/>
            <person name="Strausberg R.L."/>
            <person name="Venter J.C."/>
            <person name="Wilson R.K."/>
            <person name="Batzer M.A."/>
            <person name="Bustamante C.D."/>
            <person name="Eichler E.E."/>
            <person name="Hahn M.W."/>
            <person name="Hardison R.C."/>
            <person name="Makova K.D."/>
            <person name="Miller W."/>
            <person name="Milosavljevic A."/>
            <person name="Palermo R.E."/>
            <person name="Siepel A."/>
            <person name="Sikela J.M."/>
            <person name="Attaway T."/>
            <person name="Bell S."/>
            <person name="Bernard K.E."/>
            <person name="Buhay C.J."/>
            <person name="Chandrabose M.N."/>
            <person name="Dao M."/>
            <person name="Davis C."/>
            <person name="Delehaunty K.D."/>
            <person name="Ding Y."/>
            <person name="Dinh H.H."/>
            <person name="Dugan-Rocha S."/>
            <person name="Fulton L.A."/>
            <person name="Gabisi R.A."/>
            <person name="Garner T.T."/>
            <person name="Godfrey J."/>
            <person name="Hawes A.C."/>
            <person name="Hernandez J."/>
            <person name="Hines S."/>
            <person name="Holder M."/>
            <person name="Hume J."/>
            <person name="Jhangiani S.N."/>
            <person name="Joshi V."/>
            <person name="Khan Z.M."/>
            <person name="Kirkness E.F."/>
            <person name="Cree A."/>
            <person name="Fowler R.G."/>
            <person name="Lee S."/>
            <person name="Lewis L.R."/>
            <person name="Li Z."/>
            <person name="Liu Y.-S."/>
            <person name="Moore S.M."/>
            <person name="Muzny D."/>
            <person name="Nazareth L.V."/>
            <person name="Ngo D.N."/>
            <person name="Okwuonu G.O."/>
            <person name="Pai G."/>
            <person name="Parker D."/>
            <person name="Paul H.A."/>
            <person name="Pfannkoch C."/>
            <person name="Pohl C.S."/>
            <person name="Rogers Y.-H.C."/>
            <person name="Ruiz S.J."/>
            <person name="Sabo A."/>
            <person name="Santibanez J."/>
            <person name="Schneider B.W."/>
            <person name="Smith S.M."/>
            <person name="Sodergren E."/>
            <person name="Svatek A.F."/>
            <person name="Utterback T.R."/>
            <person name="Vattathil S."/>
            <person name="Warren W."/>
            <person name="White C.S."/>
            <person name="Chinwalla A.T."/>
            <person name="Feng Y."/>
            <person name="Halpern A.L."/>
            <person name="Hillier L.W."/>
            <person name="Huang X."/>
            <person name="Minx P."/>
            <person name="Nelson J.O."/>
            <person name="Pepin K.H."/>
            <person name="Qin X."/>
            <person name="Sutton G.G."/>
            <person name="Venter E."/>
            <person name="Walenz B.P."/>
            <person name="Wallis J.W."/>
            <person name="Worley K.C."/>
            <person name="Yang S.-P."/>
            <person name="Jones S.M."/>
            <person name="Marra M.A."/>
            <person name="Rocchi M."/>
            <person name="Schein J.E."/>
            <person name="Baertsch R."/>
            <person name="Clarke L."/>
            <person name="Csuros M."/>
            <person name="Glasscock J."/>
            <person name="Harris R.A."/>
            <person name="Havlak P."/>
            <person name="Jackson A.R."/>
            <person name="Jiang H."/>
            <person name="Liu Y."/>
            <person name="Messina D.N."/>
            <person name="Shen Y."/>
            <person name="Song H.X.-Z."/>
            <person name="Wylie T."/>
            <person name="Zhang L."/>
            <person name="Birney E."/>
            <person name="Han K."/>
            <person name="Konkel M.K."/>
            <person name="Lee J."/>
            <person name="Smit A.F.A."/>
            <person name="Ullmer B."/>
            <person name="Wang H."/>
            <person name="Xing J."/>
            <person name="Burhans R."/>
            <person name="Cheng Z."/>
            <person name="Karro J.E."/>
            <person name="Ma J."/>
            <person name="Raney B."/>
            <person name="She X."/>
            <person name="Cox M.J."/>
            <person name="Demuth J.P."/>
            <person name="Dumas L.J."/>
            <person name="Han S.-G."/>
            <person name="Hopkins J."/>
            <person name="Karimpour-Fard A."/>
            <person name="Kim Y.H."/>
            <person name="Pollack J.R."/>
            <person name="Vinar T."/>
            <person name="Addo-Quaye C."/>
            <person name="Degenhardt J."/>
            <person name="Denby A."/>
            <person name="Hubisz M.J."/>
            <person name="Indap A."/>
            <person name="Kosiol C."/>
            <person name="Lahn B.T."/>
            <person name="Lawson H.A."/>
            <person name="Marklein A."/>
            <person name="Nielsen R."/>
            <person name="Vallender E.J."/>
            <person name="Clark A.G."/>
            <person name="Ferguson B."/>
            <person name="Hernandez R.D."/>
            <person name="Hirani K."/>
            <person name="Kehrer-Sawatzki H."/>
            <person name="Kolb J."/>
            <person name="Patil S."/>
            <person name="Pu L.-L."/>
            <person name="Ren Y."/>
            <person name="Smith D.G."/>
            <person name="Wheeler D.A."/>
            <person name="Schenck I."/>
            <person name="Ball E.V."/>
            <person name="Chen R."/>
            <person name="Cooper D.N."/>
            <person name="Giardine B."/>
            <person name="Hsu F."/>
            <person name="Kent W.J."/>
            <person name="Lesk A."/>
            <person name="Nelson D.L."/>
            <person name="O'brien W.E."/>
            <person name="Pruefer K."/>
            <person name="Stenson P.D."/>
            <person name="Wallace J.C."/>
            <person name="Ke H."/>
            <person name="Liu X.-M."/>
            <person name="Wang P."/>
            <person name="Xiang A.P."/>
            <person name="Yang F."/>
            <person name="Barber G.P."/>
            <person name="Haussler D."/>
            <person name="Karolchik D."/>
            <person name="Kern A.D."/>
            <person name="Kuhn R.M."/>
            <person name="Smith K.E."/>
            <person name="Zwieg A.S."/>
        </authorList>
    </citation>
    <scope>NUCLEOTIDE SEQUENCE [LARGE SCALE GENOMIC DNA]</scope>
    <source>
        <strain evidence="28">17573</strain>
    </source>
</reference>
<dbReference type="GO" id="GO:0032991">
    <property type="term" value="C:protein-containing complex"/>
    <property type="evidence" value="ECO:0007669"/>
    <property type="project" value="Ensembl"/>
</dbReference>
<dbReference type="FunFam" id="1.10.510.10:FF:000424">
    <property type="entry name" value="Putative interleukin-1 receptor-associated kinase 1"/>
    <property type="match status" value="1"/>
</dbReference>
<dbReference type="InParanoid" id="F6YIP8"/>
<evidence type="ECO:0000256" key="13">
    <source>
        <dbReference type="ARBA" id="ARBA00022679"/>
    </source>
</evidence>
<comment type="catalytic activity">
    <reaction evidence="22">
        <text>L-seryl-[protein] + ATP = O-phospho-L-seryl-[protein] + ADP + H(+)</text>
        <dbReference type="Rhea" id="RHEA:17989"/>
        <dbReference type="Rhea" id="RHEA-COMP:9863"/>
        <dbReference type="Rhea" id="RHEA-COMP:11604"/>
        <dbReference type="ChEBI" id="CHEBI:15378"/>
        <dbReference type="ChEBI" id="CHEBI:29999"/>
        <dbReference type="ChEBI" id="CHEBI:30616"/>
        <dbReference type="ChEBI" id="CHEBI:83421"/>
        <dbReference type="ChEBI" id="CHEBI:456216"/>
        <dbReference type="EC" id="2.7.11.1"/>
    </reaction>
</comment>
<dbReference type="Bgee" id="ENSMMUG00000018703">
    <property type="expression patterns" value="Expressed in ileum and 21 other cell types or tissues"/>
</dbReference>
<dbReference type="InterPro" id="IPR000488">
    <property type="entry name" value="Death_dom"/>
</dbReference>
<dbReference type="FunFam" id="3.30.200.20:FF:000300">
    <property type="entry name" value="Interleukin-1 receptor-associated kinase 1 (Predicted)"/>
    <property type="match status" value="1"/>
</dbReference>
<dbReference type="CDD" id="cd08794">
    <property type="entry name" value="Death_IRAK1"/>
    <property type="match status" value="1"/>
</dbReference>
<dbReference type="Gene3D" id="3.30.200.20">
    <property type="entry name" value="Phosphorylase Kinase, domain 1"/>
    <property type="match status" value="1"/>
</dbReference>
<dbReference type="GO" id="GO:0005811">
    <property type="term" value="C:lipid droplet"/>
    <property type="evidence" value="ECO:0007669"/>
    <property type="project" value="UniProtKB-SubCell"/>
</dbReference>
<dbReference type="VGNC" id="VGNC:73757">
    <property type="gene designation" value="IRAK1"/>
</dbReference>
<dbReference type="Proteomes" id="UP000006718">
    <property type="component" value="Chromosome X"/>
</dbReference>
<feature type="compositionally biased region" description="Low complexity" evidence="25">
    <location>
        <begin position="592"/>
        <end position="602"/>
    </location>
</feature>
<evidence type="ECO:0000256" key="11">
    <source>
        <dbReference type="ARBA" id="ARBA00022588"/>
    </source>
</evidence>
<reference evidence="27" key="2">
    <citation type="submission" date="2019-01" db="EMBL/GenBank/DDBJ databases">
        <authorList>
            <person name="Graves T."/>
            <person name="Eichler E.E."/>
            <person name="Wilson R.K."/>
        </authorList>
    </citation>
    <scope>NUCLEOTIDE SEQUENCE [LARGE SCALE GENOMIC DNA]</scope>
    <source>
        <strain evidence="27">17573</strain>
    </source>
</reference>
<keyword evidence="12" id="KW-0551">Lipid droplet</keyword>
<accession>F6YIP8</accession>
<evidence type="ECO:0000256" key="19">
    <source>
        <dbReference type="ARBA" id="ARBA00022859"/>
    </source>
</evidence>
<dbReference type="EC" id="2.7.11.1" evidence="6"/>
<dbReference type="AlphaFoldDB" id="F6YIP8"/>
<evidence type="ECO:0000256" key="4">
    <source>
        <dbReference type="ARBA" id="ARBA00004502"/>
    </source>
</evidence>
<dbReference type="GO" id="GO:0032481">
    <property type="term" value="P:positive regulation of type I interferon production"/>
    <property type="evidence" value="ECO:0007669"/>
    <property type="project" value="Ensembl"/>
</dbReference>
<dbReference type="GO" id="GO:0043124">
    <property type="term" value="P:negative regulation of canonical NF-kappaB signal transduction"/>
    <property type="evidence" value="ECO:0007669"/>
    <property type="project" value="Ensembl"/>
</dbReference>
<keyword evidence="16 24" id="KW-0067">ATP-binding</keyword>
<dbReference type="InterPro" id="IPR035533">
    <property type="entry name" value="Death_IRAK1"/>
</dbReference>
<dbReference type="GO" id="GO:0046982">
    <property type="term" value="F:protein heterodimerization activity"/>
    <property type="evidence" value="ECO:0007669"/>
    <property type="project" value="Ensembl"/>
</dbReference>
<dbReference type="GO" id="GO:0038172">
    <property type="term" value="P:interleukin-33-mediated signaling pathway"/>
    <property type="evidence" value="ECO:0007669"/>
    <property type="project" value="Ensembl"/>
</dbReference>
<dbReference type="GO" id="GO:0019901">
    <property type="term" value="F:protein kinase binding"/>
    <property type="evidence" value="ECO:0007669"/>
    <property type="project" value="Ensembl"/>
</dbReference>
<comment type="similarity">
    <text evidence="5">Belongs to the protein kinase superfamily. TKL Ser/Thr protein kinase family. Pelle subfamily.</text>
</comment>
<dbReference type="InterPro" id="IPR017441">
    <property type="entry name" value="Protein_kinase_ATP_BS"/>
</dbReference>
<dbReference type="GO" id="GO:0005829">
    <property type="term" value="C:cytosol"/>
    <property type="evidence" value="ECO:0007669"/>
    <property type="project" value="Ensembl"/>
</dbReference>
<dbReference type="GO" id="GO:0070498">
    <property type="term" value="P:interleukin-1-mediated signaling pathway"/>
    <property type="evidence" value="ECO:0000318"/>
    <property type="project" value="GO_Central"/>
</dbReference>
<reference evidence="27" key="3">
    <citation type="submission" date="2025-08" db="UniProtKB">
        <authorList>
            <consortium name="Ensembl"/>
        </authorList>
    </citation>
    <scope>IDENTIFICATION</scope>
    <source>
        <strain evidence="27">17573</strain>
    </source>
</reference>
<dbReference type="GO" id="GO:0035556">
    <property type="term" value="P:intracellular signal transduction"/>
    <property type="evidence" value="ECO:0000318"/>
    <property type="project" value="GO_Central"/>
</dbReference>
<gene>
    <name evidence="27 29" type="primary">IRAK1</name>
</gene>
<keyword evidence="17" id="KW-0460">Magnesium</keyword>
<dbReference type="Pfam" id="PF00069">
    <property type="entry name" value="Pkinase"/>
    <property type="match status" value="1"/>
</dbReference>
<dbReference type="GO" id="GO:0005634">
    <property type="term" value="C:nucleus"/>
    <property type="evidence" value="ECO:0000318"/>
    <property type="project" value="GO_Central"/>
</dbReference>
<dbReference type="ExpressionAtlas" id="F6YIP8">
    <property type="expression patterns" value="baseline and differential"/>
</dbReference>
<dbReference type="GO" id="GO:0005886">
    <property type="term" value="C:plasma membrane"/>
    <property type="evidence" value="ECO:0000318"/>
    <property type="project" value="GO_Central"/>
</dbReference>
<evidence type="ECO:0000256" key="17">
    <source>
        <dbReference type="ARBA" id="ARBA00022842"/>
    </source>
</evidence>
<evidence type="ECO:0000256" key="23">
    <source>
        <dbReference type="ARBA" id="ARBA00073101"/>
    </source>
</evidence>
<dbReference type="GO" id="GO:0008063">
    <property type="term" value="P:Toll signaling pathway"/>
    <property type="evidence" value="ECO:0000318"/>
    <property type="project" value="GO_Central"/>
</dbReference>
<keyword evidence="10" id="KW-0597">Phosphoprotein</keyword>
<comment type="cofactor">
    <cofactor evidence="1">
        <name>Mg(2+)</name>
        <dbReference type="ChEBI" id="CHEBI:18420"/>
    </cofactor>
</comment>
<evidence type="ECO:0000256" key="18">
    <source>
        <dbReference type="ARBA" id="ARBA00022843"/>
    </source>
</evidence>
<dbReference type="PROSITE" id="PS50011">
    <property type="entry name" value="PROTEIN_KINASE_DOM"/>
    <property type="match status" value="1"/>
</dbReference>
<dbReference type="PROSITE" id="PS00107">
    <property type="entry name" value="PROTEIN_KINASE_ATP"/>
    <property type="match status" value="1"/>
</dbReference>
<evidence type="ECO:0000256" key="7">
    <source>
        <dbReference type="ARBA" id="ARBA00022490"/>
    </source>
</evidence>
<dbReference type="SUPFAM" id="SSF56112">
    <property type="entry name" value="Protein kinase-like (PK-like)"/>
    <property type="match status" value="1"/>
</dbReference>
<reference evidence="27" key="4">
    <citation type="submission" date="2025-09" db="UniProtKB">
        <authorList>
            <consortium name="Ensembl"/>
        </authorList>
    </citation>
    <scope>IDENTIFICATION</scope>
    <source>
        <strain evidence="27">17573</strain>
    </source>
</reference>
<dbReference type="GeneTree" id="ENSGT00940000160502"/>
<evidence type="ECO:0000256" key="1">
    <source>
        <dbReference type="ARBA" id="ARBA00001946"/>
    </source>
</evidence>
<dbReference type="PROSITE" id="PS00108">
    <property type="entry name" value="PROTEIN_KINASE_ST"/>
    <property type="match status" value="1"/>
</dbReference>
<keyword evidence="28" id="KW-1185">Reference proteome</keyword>
<keyword evidence="11" id="KW-0399">Innate immunity</keyword>
<dbReference type="GO" id="GO:0001959">
    <property type="term" value="P:regulation of cytokine-mediated signaling pathway"/>
    <property type="evidence" value="ECO:0007669"/>
    <property type="project" value="Ensembl"/>
</dbReference>
<dbReference type="GO" id="GO:0034134">
    <property type="term" value="P:toll-like receptor 2 signaling pathway"/>
    <property type="evidence" value="ECO:0000318"/>
    <property type="project" value="GO_Central"/>
</dbReference>
<evidence type="ECO:0000256" key="16">
    <source>
        <dbReference type="ARBA" id="ARBA00022840"/>
    </source>
</evidence>
<feature type="binding site" evidence="24">
    <location>
        <position position="273"/>
    </location>
    <ligand>
        <name>ATP</name>
        <dbReference type="ChEBI" id="CHEBI:30616"/>
    </ligand>
</feature>
<feature type="compositionally biased region" description="Polar residues" evidence="25">
    <location>
        <begin position="573"/>
        <end position="583"/>
    </location>
</feature>
<keyword evidence="8" id="KW-1017">Isopeptide bond</keyword>
<dbReference type="Gene3D" id="1.10.533.10">
    <property type="entry name" value="Death Domain, Fas"/>
    <property type="match status" value="1"/>
</dbReference>
<dbReference type="GO" id="GO:0045087">
    <property type="term" value="P:innate immune response"/>
    <property type="evidence" value="ECO:0000318"/>
    <property type="project" value="GO_Central"/>
</dbReference>
<evidence type="ECO:0000256" key="2">
    <source>
        <dbReference type="ARBA" id="ARBA00004123"/>
    </source>
</evidence>
<dbReference type="GO" id="GO:0031663">
    <property type="term" value="P:lipopolysaccharide-mediated signaling pathway"/>
    <property type="evidence" value="ECO:0000318"/>
    <property type="project" value="GO_Central"/>
</dbReference>
<evidence type="ECO:0000256" key="6">
    <source>
        <dbReference type="ARBA" id="ARBA00012513"/>
    </source>
</evidence>
<dbReference type="InterPro" id="IPR000719">
    <property type="entry name" value="Prot_kinase_dom"/>
</dbReference>
<dbReference type="VEuPathDB" id="HostDB:ENSMMUG00000018703"/>
<evidence type="ECO:0000256" key="12">
    <source>
        <dbReference type="ARBA" id="ARBA00022677"/>
    </source>
</evidence>
<dbReference type="InterPro" id="IPR011009">
    <property type="entry name" value="Kinase-like_dom_sf"/>
</dbReference>
<dbReference type="GO" id="GO:0005737">
    <property type="term" value="C:cytoplasm"/>
    <property type="evidence" value="ECO:0000318"/>
    <property type="project" value="GO_Central"/>
</dbReference>
<dbReference type="GO" id="GO:0043123">
    <property type="term" value="P:positive regulation of canonical NF-kappaB signal transduction"/>
    <property type="evidence" value="ECO:0000318"/>
    <property type="project" value="GO_Central"/>
</dbReference>
<evidence type="ECO:0000256" key="22">
    <source>
        <dbReference type="ARBA" id="ARBA00048679"/>
    </source>
</evidence>
<keyword evidence="9" id="KW-0723">Serine/threonine-protein kinase</keyword>
<comment type="catalytic activity">
    <reaction evidence="21">
        <text>L-threonyl-[protein] + ATP = O-phospho-L-threonyl-[protein] + ADP + H(+)</text>
        <dbReference type="Rhea" id="RHEA:46608"/>
        <dbReference type="Rhea" id="RHEA-COMP:11060"/>
        <dbReference type="Rhea" id="RHEA-COMP:11605"/>
        <dbReference type="ChEBI" id="CHEBI:15378"/>
        <dbReference type="ChEBI" id="CHEBI:30013"/>
        <dbReference type="ChEBI" id="CHEBI:30616"/>
        <dbReference type="ChEBI" id="CHEBI:61977"/>
        <dbReference type="ChEBI" id="CHEBI:456216"/>
        <dbReference type="EC" id="2.7.11.1"/>
    </reaction>
</comment>
<dbReference type="FunFam" id="1.10.533.10:FF:000027">
    <property type="entry name" value="Interleukin-1 receptor-associated kinase 1 (Predicted)"/>
    <property type="match status" value="1"/>
</dbReference>
<dbReference type="Pfam" id="PF00531">
    <property type="entry name" value="Death"/>
    <property type="match status" value="1"/>
</dbReference>
<dbReference type="PANTHER" id="PTHR27001:SF939">
    <property type="entry name" value="INTERLEUKIN 1 RECEPTOR ASSOCIATED KINASE 1"/>
    <property type="match status" value="1"/>
</dbReference>
<dbReference type="GO" id="GO:0006355">
    <property type="term" value="P:regulation of DNA-templated transcription"/>
    <property type="evidence" value="ECO:0007669"/>
    <property type="project" value="UniProtKB-ARBA"/>
</dbReference>
<dbReference type="Gene3D" id="1.10.510.10">
    <property type="entry name" value="Transferase(Phosphotransferase) domain 1"/>
    <property type="match status" value="1"/>
</dbReference>
<feature type="region of interest" description="Disordered" evidence="25">
    <location>
        <begin position="645"/>
        <end position="667"/>
    </location>
</feature>
<organism evidence="27 28">
    <name type="scientific">Macaca mulatta</name>
    <name type="common">Rhesus macaque</name>
    <dbReference type="NCBI Taxonomy" id="9544"/>
    <lineage>
        <taxon>Eukaryota</taxon>
        <taxon>Metazoa</taxon>
        <taxon>Chordata</taxon>
        <taxon>Craniata</taxon>
        <taxon>Vertebrata</taxon>
        <taxon>Euteleostomi</taxon>
        <taxon>Mammalia</taxon>
        <taxon>Eutheria</taxon>
        <taxon>Euarchontoglires</taxon>
        <taxon>Primates</taxon>
        <taxon>Haplorrhini</taxon>
        <taxon>Catarrhini</taxon>
        <taxon>Cercopithecidae</taxon>
        <taxon>Cercopithecinae</taxon>
        <taxon>Macaca</taxon>
    </lineage>
</organism>
<dbReference type="GO" id="GO:0034142">
    <property type="term" value="P:toll-like receptor 4 signaling pathway"/>
    <property type="evidence" value="ECO:0000318"/>
    <property type="project" value="GO_Central"/>
</dbReference>
<evidence type="ECO:0000256" key="9">
    <source>
        <dbReference type="ARBA" id="ARBA00022527"/>
    </source>
</evidence>
<dbReference type="STRING" id="9544.ENSMMUP00000024614"/>
<dbReference type="PANTHER" id="PTHR27001">
    <property type="entry name" value="OS01G0253100 PROTEIN"/>
    <property type="match status" value="1"/>
</dbReference>
<dbReference type="GO" id="GO:0007249">
    <property type="term" value="P:canonical NF-kappaB signal transduction"/>
    <property type="evidence" value="ECO:0007669"/>
    <property type="project" value="Ensembl"/>
</dbReference>
<dbReference type="SMART" id="SM00220">
    <property type="entry name" value="S_TKc"/>
    <property type="match status" value="1"/>
</dbReference>
<feature type="region of interest" description="Disordered" evidence="25">
    <location>
        <begin position="564"/>
        <end position="602"/>
    </location>
</feature>